<dbReference type="Proteomes" id="UP000231134">
    <property type="component" value="Unassembled WGS sequence"/>
</dbReference>
<name>A0A2M9A3E2_9BACT</name>
<evidence type="ECO:0000313" key="4">
    <source>
        <dbReference type="Proteomes" id="UP000231134"/>
    </source>
</evidence>
<dbReference type="InterPro" id="IPR029033">
    <property type="entry name" value="His_PPase_superfam"/>
</dbReference>
<dbReference type="CDD" id="cd07067">
    <property type="entry name" value="HP_PGM_like"/>
    <property type="match status" value="1"/>
</dbReference>
<dbReference type="SMART" id="SM00855">
    <property type="entry name" value="PGAM"/>
    <property type="match status" value="1"/>
</dbReference>
<feature type="active site" description="Tele-phosphohistidine intermediate" evidence="1">
    <location>
        <position position="8"/>
    </location>
</feature>
<feature type="binding site" evidence="2">
    <location>
        <begin position="7"/>
        <end position="13"/>
    </location>
    <ligand>
        <name>substrate</name>
    </ligand>
</feature>
<evidence type="ECO:0000256" key="2">
    <source>
        <dbReference type="PIRSR" id="PIRSR613078-2"/>
    </source>
</evidence>
<dbReference type="AlphaFoldDB" id="A0A2M9A3E2"/>
<proteinExistence type="predicted"/>
<gene>
    <name evidence="3" type="ORF">BGX16_0158</name>
</gene>
<dbReference type="InterPro" id="IPR013078">
    <property type="entry name" value="His_Pase_superF_clade-1"/>
</dbReference>
<dbReference type="EMBL" id="PGEX01000001">
    <property type="protein sequence ID" value="PJJ40245.1"/>
    <property type="molecule type" value="Genomic_DNA"/>
</dbReference>
<organism evidence="3 4">
    <name type="scientific">Hallerella succinigenes</name>
    <dbReference type="NCBI Taxonomy" id="1896222"/>
    <lineage>
        <taxon>Bacteria</taxon>
        <taxon>Pseudomonadati</taxon>
        <taxon>Fibrobacterota</taxon>
        <taxon>Fibrobacteria</taxon>
        <taxon>Fibrobacterales</taxon>
        <taxon>Fibrobacteraceae</taxon>
        <taxon>Hallerella</taxon>
    </lineage>
</organism>
<dbReference type="Pfam" id="PF00300">
    <property type="entry name" value="His_Phos_1"/>
    <property type="match status" value="1"/>
</dbReference>
<accession>A0A2M9A3E2</accession>
<feature type="active site" description="Proton donor/acceptor" evidence="1">
    <location>
        <position position="81"/>
    </location>
</feature>
<evidence type="ECO:0000256" key="1">
    <source>
        <dbReference type="PIRSR" id="PIRSR613078-1"/>
    </source>
</evidence>
<dbReference type="RefSeq" id="WP_100424354.1">
    <property type="nucleotide sequence ID" value="NZ_PGEX01000001.1"/>
</dbReference>
<feature type="binding site" evidence="2">
    <location>
        <begin position="81"/>
        <end position="84"/>
    </location>
    <ligand>
        <name>substrate</name>
    </ligand>
</feature>
<reference evidence="3 4" key="1">
    <citation type="submission" date="2017-11" db="EMBL/GenBank/DDBJ databases">
        <title>Animal gut microbial communities from fecal samples from Wisconsin, USA.</title>
        <authorList>
            <person name="Neumann A."/>
        </authorList>
    </citation>
    <scope>NUCLEOTIDE SEQUENCE [LARGE SCALE GENOMIC DNA]</scope>
    <source>
        <strain evidence="3 4">UWS3</strain>
    </source>
</reference>
<comment type="caution">
    <text evidence="3">The sequence shown here is derived from an EMBL/GenBank/DDBJ whole genome shotgun (WGS) entry which is preliminary data.</text>
</comment>
<dbReference type="SUPFAM" id="SSF53254">
    <property type="entry name" value="Phosphoglycerate mutase-like"/>
    <property type="match status" value="1"/>
</dbReference>
<feature type="binding site" evidence="2">
    <location>
        <position position="57"/>
    </location>
    <ligand>
        <name>substrate</name>
    </ligand>
</feature>
<sequence length="209" mass="23533">MILWTLRHTKPYNPNDVCYGQTDFDVSPSFAEEFPPAIQVLKEKCKATELYTSPLKRCYKLAEKASEALNLPAVKQDALKEIHYGAWENVKLSDVPKDQMNAWKADLRGFRFPGGGESFHDVDKRIGAFIKSIYGQKEVLFVSHAGVIAAIEHSICGLPDSQFVEAEFPYAMVTRFEIDLDENGKLKGSFETLYGGKQQPSLVDYIMSL</sequence>
<evidence type="ECO:0000313" key="3">
    <source>
        <dbReference type="EMBL" id="PJJ40245.1"/>
    </source>
</evidence>
<dbReference type="OrthoDB" id="9781415at2"/>
<keyword evidence="4" id="KW-1185">Reference proteome</keyword>
<protein>
    <submittedName>
        <fullName evidence="3">Alpha-ribazole phosphatase</fullName>
    </submittedName>
</protein>
<dbReference type="Gene3D" id="3.40.50.1240">
    <property type="entry name" value="Phosphoglycerate mutase-like"/>
    <property type="match status" value="1"/>
</dbReference>